<gene>
    <name evidence="1" type="ORF">AELLOGFF_05523</name>
</gene>
<evidence type="ECO:0000313" key="2">
    <source>
        <dbReference type="Proteomes" id="UP000430146"/>
    </source>
</evidence>
<reference evidence="1 2" key="1">
    <citation type="submission" date="2019-11" db="EMBL/GenBank/DDBJ databases">
        <authorList>
            <person name="Holert J."/>
        </authorList>
    </citation>
    <scope>NUCLEOTIDE SEQUENCE [LARGE SCALE GENOMIC DNA]</scope>
    <source>
        <strain evidence="1">BC8_1</strain>
    </source>
</reference>
<protein>
    <submittedName>
        <fullName evidence="1">Uncharacterized protein</fullName>
    </submittedName>
</protein>
<proteinExistence type="predicted"/>
<organism evidence="1 2">
    <name type="scientific">Mycolicibacterium vanbaalenii</name>
    <name type="common">Mycobacterium vanbaalenii</name>
    <dbReference type="NCBI Taxonomy" id="110539"/>
    <lineage>
        <taxon>Bacteria</taxon>
        <taxon>Bacillati</taxon>
        <taxon>Actinomycetota</taxon>
        <taxon>Actinomycetes</taxon>
        <taxon>Mycobacteriales</taxon>
        <taxon>Mycobacteriaceae</taxon>
        <taxon>Mycolicibacterium</taxon>
    </lineage>
</organism>
<name>A0A5S9R6E5_MYCVN</name>
<dbReference type="Proteomes" id="UP000430146">
    <property type="component" value="Unassembled WGS sequence"/>
</dbReference>
<dbReference type="EMBL" id="CACSIP010000035">
    <property type="protein sequence ID" value="CAA0129297.1"/>
    <property type="molecule type" value="Genomic_DNA"/>
</dbReference>
<accession>A0A5S9R6E5</accession>
<evidence type="ECO:0000313" key="1">
    <source>
        <dbReference type="EMBL" id="CAA0129297.1"/>
    </source>
</evidence>
<dbReference type="AlphaFoldDB" id="A0A5S9R6E5"/>
<keyword evidence="2" id="KW-1185">Reference proteome</keyword>
<sequence>MFENVNDARELINQAVGAGSVCWVGGTGQLSS</sequence>